<proteinExistence type="predicted"/>
<name>A0ABM3R1J0_SPIOL</name>
<reference evidence="3" key="2">
    <citation type="submission" date="2025-08" db="UniProtKB">
        <authorList>
            <consortium name="RefSeq"/>
        </authorList>
    </citation>
    <scope>IDENTIFICATION</scope>
    <source>
        <tissue evidence="3">Leaf</tissue>
    </source>
</reference>
<evidence type="ECO:0000313" key="3">
    <source>
        <dbReference type="RefSeq" id="XP_056689493.1"/>
    </source>
</evidence>
<dbReference type="Proteomes" id="UP000813463">
    <property type="component" value="Chromosome 6"/>
</dbReference>
<reference evidence="2" key="1">
    <citation type="journal article" date="2021" name="Nat. Commun.">
        <title>Genomic analyses provide insights into spinach domestication and the genetic basis of agronomic traits.</title>
        <authorList>
            <person name="Cai X."/>
            <person name="Sun X."/>
            <person name="Xu C."/>
            <person name="Sun H."/>
            <person name="Wang X."/>
            <person name="Ge C."/>
            <person name="Zhang Z."/>
            <person name="Wang Q."/>
            <person name="Fei Z."/>
            <person name="Jiao C."/>
            <person name="Wang Q."/>
        </authorList>
    </citation>
    <scope>NUCLEOTIDE SEQUENCE [LARGE SCALE GENOMIC DNA]</scope>
    <source>
        <strain evidence="2">cv. Varoflay</strain>
    </source>
</reference>
<organism evidence="2 3">
    <name type="scientific">Spinacia oleracea</name>
    <name type="common">Spinach</name>
    <dbReference type="NCBI Taxonomy" id="3562"/>
    <lineage>
        <taxon>Eukaryota</taxon>
        <taxon>Viridiplantae</taxon>
        <taxon>Streptophyta</taxon>
        <taxon>Embryophyta</taxon>
        <taxon>Tracheophyta</taxon>
        <taxon>Spermatophyta</taxon>
        <taxon>Magnoliopsida</taxon>
        <taxon>eudicotyledons</taxon>
        <taxon>Gunneridae</taxon>
        <taxon>Pentapetalae</taxon>
        <taxon>Caryophyllales</taxon>
        <taxon>Chenopodiaceae</taxon>
        <taxon>Chenopodioideae</taxon>
        <taxon>Anserineae</taxon>
        <taxon>Spinacia</taxon>
    </lineage>
</organism>
<protein>
    <submittedName>
        <fullName evidence="3">Uncharacterized protein</fullName>
    </submittedName>
</protein>
<dbReference type="RefSeq" id="XP_056689493.1">
    <property type="nucleotide sequence ID" value="XM_056833515.1"/>
</dbReference>
<feature type="region of interest" description="Disordered" evidence="1">
    <location>
        <begin position="48"/>
        <end position="67"/>
    </location>
</feature>
<evidence type="ECO:0000256" key="1">
    <source>
        <dbReference type="SAM" id="MobiDB-lite"/>
    </source>
</evidence>
<keyword evidence="2" id="KW-1185">Reference proteome</keyword>
<sequence>MLERVWTTEYHLSVFFDVVPSWRYKYNTGYCGQCHSIVWLSNLKSRNKHSRRGSGAQPLKPLSPSQGYVQREIPYSNEELEETREQWAKYLKDNYLMDAGE</sequence>
<dbReference type="GeneID" id="110774854"/>
<evidence type="ECO:0000313" key="2">
    <source>
        <dbReference type="Proteomes" id="UP000813463"/>
    </source>
</evidence>
<accession>A0ABM3R1J0</accession>
<gene>
    <name evidence="3" type="primary">LOC110774854</name>
</gene>